<accession>A0A1Y3AVP8</accession>
<name>A0A1Y3AVP8_EURMA</name>
<dbReference type="EMBL" id="MUJZ01058859">
    <property type="protein sequence ID" value="OTF71874.1"/>
    <property type="molecule type" value="Genomic_DNA"/>
</dbReference>
<keyword evidence="3" id="KW-1185">Reference proteome</keyword>
<feature type="compositionally biased region" description="Polar residues" evidence="1">
    <location>
        <begin position="32"/>
        <end position="50"/>
    </location>
</feature>
<dbReference type="AlphaFoldDB" id="A0A1Y3AVP8"/>
<evidence type="ECO:0000256" key="1">
    <source>
        <dbReference type="SAM" id="MobiDB-lite"/>
    </source>
</evidence>
<proteinExistence type="predicted"/>
<evidence type="ECO:0000313" key="3">
    <source>
        <dbReference type="Proteomes" id="UP000194236"/>
    </source>
</evidence>
<dbReference type="Proteomes" id="UP000194236">
    <property type="component" value="Unassembled WGS sequence"/>
</dbReference>
<organism evidence="2 3">
    <name type="scientific">Euroglyphus maynei</name>
    <name type="common">Mayne's house dust mite</name>
    <dbReference type="NCBI Taxonomy" id="6958"/>
    <lineage>
        <taxon>Eukaryota</taxon>
        <taxon>Metazoa</taxon>
        <taxon>Ecdysozoa</taxon>
        <taxon>Arthropoda</taxon>
        <taxon>Chelicerata</taxon>
        <taxon>Arachnida</taxon>
        <taxon>Acari</taxon>
        <taxon>Acariformes</taxon>
        <taxon>Sarcoptiformes</taxon>
        <taxon>Astigmata</taxon>
        <taxon>Psoroptidia</taxon>
        <taxon>Analgoidea</taxon>
        <taxon>Pyroglyphidae</taxon>
        <taxon>Pyroglyphinae</taxon>
        <taxon>Euroglyphus</taxon>
    </lineage>
</organism>
<reference evidence="2 3" key="1">
    <citation type="submission" date="2017-03" db="EMBL/GenBank/DDBJ databases">
        <title>Genome Survey of Euroglyphus maynei.</title>
        <authorList>
            <person name="Arlian L.G."/>
            <person name="Morgan M.S."/>
            <person name="Rider S.D."/>
        </authorList>
    </citation>
    <scope>NUCLEOTIDE SEQUENCE [LARGE SCALE GENOMIC DNA]</scope>
    <source>
        <strain evidence="2">Arlian Lab</strain>
        <tissue evidence="2">Whole body</tissue>
    </source>
</reference>
<comment type="caution">
    <text evidence="2">The sequence shown here is derived from an EMBL/GenBank/DDBJ whole genome shotgun (WGS) entry which is preliminary data.</text>
</comment>
<gene>
    <name evidence="2" type="ORF">BLA29_014314</name>
</gene>
<evidence type="ECO:0000313" key="2">
    <source>
        <dbReference type="EMBL" id="OTF71874.1"/>
    </source>
</evidence>
<feature type="region of interest" description="Disordered" evidence="1">
    <location>
        <begin position="18"/>
        <end position="62"/>
    </location>
</feature>
<sequence length="62" mass="6830">HVPVLKQVSCPQVPAAFLSKTHNNNNNNNQNSSKSFDVETNSSDINDTQPPSKPTRSYLYVG</sequence>
<feature type="non-terminal residue" evidence="2">
    <location>
        <position position="1"/>
    </location>
</feature>
<protein>
    <submittedName>
        <fullName evidence="2">Uncharacterized protein</fullName>
    </submittedName>
</protein>